<evidence type="ECO:0000256" key="7">
    <source>
        <dbReference type="RuleBase" id="RU000394"/>
    </source>
</evidence>
<evidence type="ECO:0000256" key="9">
    <source>
        <dbReference type="SAM" id="MobiDB-lite"/>
    </source>
</evidence>
<accession>A0A1X0R099</accession>
<evidence type="ECO:0000256" key="8">
    <source>
        <dbReference type="SAM" id="Coils"/>
    </source>
</evidence>
<evidence type="ECO:0000256" key="4">
    <source>
        <dbReference type="ARBA" id="ARBA00022840"/>
    </source>
</evidence>
<dbReference type="SMART" id="SM00129">
    <property type="entry name" value="KISc"/>
    <property type="match status" value="1"/>
</dbReference>
<protein>
    <recommendedName>
        <fullName evidence="7">Kinesin-like protein</fullName>
    </recommendedName>
</protein>
<evidence type="ECO:0000256" key="1">
    <source>
        <dbReference type="ARBA" id="ARBA00004496"/>
    </source>
</evidence>
<keyword evidence="4 7" id="KW-0067">ATP-binding</keyword>
<dbReference type="GO" id="GO:0051231">
    <property type="term" value="P:spindle elongation"/>
    <property type="evidence" value="ECO:0007669"/>
    <property type="project" value="TreeGrafter"/>
</dbReference>
<evidence type="ECO:0000256" key="3">
    <source>
        <dbReference type="ARBA" id="ARBA00022741"/>
    </source>
</evidence>
<dbReference type="Gene3D" id="3.40.850.10">
    <property type="entry name" value="Kinesin motor domain"/>
    <property type="match status" value="1"/>
</dbReference>
<dbReference type="PROSITE" id="PS00411">
    <property type="entry name" value="KINESIN_MOTOR_1"/>
    <property type="match status" value="1"/>
</dbReference>
<dbReference type="GO" id="GO:0005524">
    <property type="term" value="F:ATP binding"/>
    <property type="evidence" value="ECO:0007669"/>
    <property type="project" value="UniProtKB-KW"/>
</dbReference>
<dbReference type="VEuPathDB" id="FungiDB:BCV72DRAFT_209374"/>
<dbReference type="PANTHER" id="PTHR47969:SF15">
    <property type="entry name" value="CHROMOSOME-ASSOCIATED KINESIN KIF4A-RELATED"/>
    <property type="match status" value="1"/>
</dbReference>
<dbReference type="OrthoDB" id="3176171at2759"/>
<dbReference type="GO" id="GO:0003777">
    <property type="term" value="F:microtubule motor activity"/>
    <property type="evidence" value="ECO:0007669"/>
    <property type="project" value="InterPro"/>
</dbReference>
<dbReference type="GO" id="GO:0008017">
    <property type="term" value="F:microtubule binding"/>
    <property type="evidence" value="ECO:0007669"/>
    <property type="project" value="InterPro"/>
</dbReference>
<feature type="coiled-coil region" evidence="8">
    <location>
        <begin position="332"/>
        <end position="359"/>
    </location>
</feature>
<dbReference type="EMBL" id="KV921945">
    <property type="protein sequence ID" value="ORE05429.1"/>
    <property type="molecule type" value="Genomic_DNA"/>
</dbReference>
<keyword evidence="3 7" id="KW-0547">Nucleotide-binding</keyword>
<feature type="non-terminal residue" evidence="11">
    <location>
        <position position="452"/>
    </location>
</feature>
<dbReference type="PROSITE" id="PS50067">
    <property type="entry name" value="KINESIN_MOTOR_2"/>
    <property type="match status" value="1"/>
</dbReference>
<evidence type="ECO:0000256" key="5">
    <source>
        <dbReference type="ARBA" id="ARBA00023054"/>
    </source>
</evidence>
<feature type="region of interest" description="Disordered" evidence="9">
    <location>
        <begin position="14"/>
        <end position="54"/>
    </location>
</feature>
<dbReference type="InterPro" id="IPR019821">
    <property type="entry name" value="Kinesin_motor_CS"/>
</dbReference>
<sequence length="452" mass="51218">MSLLFDLLSQTDTRPASPALSVSSSTSTSRLRSSKSSTISTAKHSFLSHPPNHRPTHRYTVTVSFIEIYNEDLHDLLNSSPPEESPPITIREDTKGNIYWTGVKEVEVQSMDDVLHYLEQGAQNRATGATDMNEKSSRSHAIFSVTLRQEKSVGQSVRKPTQSEWIITTSKFHFVDLAGSERLKRTAAEGGRRKEGININAGLLALGNVISALAGDKKKTHVPYRDSKLTRLLQDSLGGNSTTLMIACVSPAEYNLAETINTLQYASRARSIKNRSEKNEVEEWMTTDNIDTLRSLVGKLKHELKCLRMLAKIEPHEDDDNDEENLSQRLLVADLQRQIEELDVEATVTRERNKIVEKELQRLRMLEAFDKQVDFEHLVEPVIEEYEKSIANLESQLALTKAALNYSDMGFEEQLAKIQHLESVVKTQEQTIEDLRTRLNKVIEREQNNENY</sequence>
<dbReference type="GO" id="GO:0005875">
    <property type="term" value="C:microtubule associated complex"/>
    <property type="evidence" value="ECO:0007669"/>
    <property type="project" value="TreeGrafter"/>
</dbReference>
<dbReference type="Proteomes" id="UP000242414">
    <property type="component" value="Unassembled WGS sequence"/>
</dbReference>
<dbReference type="GO" id="GO:0005737">
    <property type="term" value="C:cytoplasm"/>
    <property type="evidence" value="ECO:0007669"/>
    <property type="project" value="UniProtKB-SubCell"/>
</dbReference>
<evidence type="ECO:0000256" key="6">
    <source>
        <dbReference type="PROSITE-ProRule" id="PRU00283"/>
    </source>
</evidence>
<dbReference type="InterPro" id="IPR027640">
    <property type="entry name" value="Kinesin-like_fam"/>
</dbReference>
<keyword evidence="7" id="KW-0505">Motor protein</keyword>
<evidence type="ECO:0000259" key="10">
    <source>
        <dbReference type="PROSITE" id="PS50067"/>
    </source>
</evidence>
<dbReference type="InterPro" id="IPR036961">
    <property type="entry name" value="Kinesin_motor_dom_sf"/>
</dbReference>
<comment type="subcellular location">
    <subcellularLocation>
        <location evidence="1">Cytoplasm</location>
    </subcellularLocation>
</comment>
<evidence type="ECO:0000313" key="11">
    <source>
        <dbReference type="EMBL" id="ORE05429.1"/>
    </source>
</evidence>
<dbReference type="SUPFAM" id="SSF52540">
    <property type="entry name" value="P-loop containing nucleoside triphosphate hydrolases"/>
    <property type="match status" value="1"/>
</dbReference>
<dbReference type="InterPro" id="IPR027417">
    <property type="entry name" value="P-loop_NTPase"/>
</dbReference>
<comment type="similarity">
    <text evidence="6 7">Belongs to the TRAFAC class myosin-kinesin ATPase superfamily. Kinesin family.</text>
</comment>
<dbReference type="GO" id="GO:0007052">
    <property type="term" value="P:mitotic spindle organization"/>
    <property type="evidence" value="ECO:0007669"/>
    <property type="project" value="TreeGrafter"/>
</dbReference>
<proteinExistence type="inferred from homology"/>
<feature type="compositionally biased region" description="Low complexity" evidence="9">
    <location>
        <begin position="17"/>
        <end position="45"/>
    </location>
</feature>
<dbReference type="AlphaFoldDB" id="A0A1X0R099"/>
<reference evidence="11" key="1">
    <citation type="journal article" date="2016" name="Proc. Natl. Acad. Sci. U.S.A.">
        <title>Lipid metabolic changes in an early divergent fungus govern the establishment of a mutualistic symbiosis with endobacteria.</title>
        <authorList>
            <person name="Lastovetsky O.A."/>
            <person name="Gaspar M.L."/>
            <person name="Mondo S.J."/>
            <person name="LaButti K.M."/>
            <person name="Sandor L."/>
            <person name="Grigoriev I.V."/>
            <person name="Henry S.A."/>
            <person name="Pawlowska T.E."/>
        </authorList>
    </citation>
    <scope>NUCLEOTIDE SEQUENCE [LARGE SCALE GENOMIC DNA]</scope>
    <source>
        <strain evidence="11">ATCC 52814</strain>
    </source>
</reference>
<gene>
    <name evidence="11" type="ORF">BCV72DRAFT_209374</name>
</gene>
<keyword evidence="5 8" id="KW-0175">Coiled coil</keyword>
<keyword evidence="2" id="KW-0963">Cytoplasm</keyword>
<dbReference type="PANTHER" id="PTHR47969">
    <property type="entry name" value="CHROMOSOME-ASSOCIATED KINESIN KIF4A-RELATED"/>
    <property type="match status" value="1"/>
</dbReference>
<dbReference type="PRINTS" id="PR00380">
    <property type="entry name" value="KINESINHEAVY"/>
</dbReference>
<name>A0A1X0R099_RHIZD</name>
<dbReference type="InterPro" id="IPR001752">
    <property type="entry name" value="Kinesin_motor_dom"/>
</dbReference>
<dbReference type="Pfam" id="PF00225">
    <property type="entry name" value="Kinesin"/>
    <property type="match status" value="1"/>
</dbReference>
<keyword evidence="7" id="KW-0493">Microtubule</keyword>
<evidence type="ECO:0000256" key="2">
    <source>
        <dbReference type="ARBA" id="ARBA00022490"/>
    </source>
</evidence>
<feature type="coiled-coil region" evidence="8">
    <location>
        <begin position="383"/>
        <end position="445"/>
    </location>
</feature>
<dbReference type="GO" id="GO:0005874">
    <property type="term" value="C:microtubule"/>
    <property type="evidence" value="ECO:0007669"/>
    <property type="project" value="UniProtKB-KW"/>
</dbReference>
<feature type="domain" description="Kinesin motor" evidence="10">
    <location>
        <begin position="1"/>
        <end position="272"/>
    </location>
</feature>
<dbReference type="GO" id="GO:0007018">
    <property type="term" value="P:microtubule-based movement"/>
    <property type="evidence" value="ECO:0007669"/>
    <property type="project" value="InterPro"/>
</dbReference>
<organism evidence="11">
    <name type="scientific">Rhizopus microsporus var. microsporus</name>
    <dbReference type="NCBI Taxonomy" id="86635"/>
    <lineage>
        <taxon>Eukaryota</taxon>
        <taxon>Fungi</taxon>
        <taxon>Fungi incertae sedis</taxon>
        <taxon>Mucoromycota</taxon>
        <taxon>Mucoromycotina</taxon>
        <taxon>Mucoromycetes</taxon>
        <taxon>Mucorales</taxon>
        <taxon>Mucorineae</taxon>
        <taxon>Rhizopodaceae</taxon>
        <taxon>Rhizopus</taxon>
    </lineage>
</organism>
<comment type="caution">
    <text evidence="6">Lacks conserved residue(s) required for the propagation of feature annotation.</text>
</comment>